<proteinExistence type="predicted"/>
<evidence type="ECO:0000256" key="4">
    <source>
        <dbReference type="ARBA" id="ARBA00022982"/>
    </source>
</evidence>
<evidence type="ECO:0000256" key="3">
    <source>
        <dbReference type="ARBA" id="ARBA00022723"/>
    </source>
</evidence>
<protein>
    <submittedName>
        <fullName evidence="8">Cytochrome c</fullName>
    </submittedName>
</protein>
<keyword evidence="9" id="KW-1185">Reference proteome</keyword>
<keyword evidence="5 6" id="KW-0408">Iron</keyword>
<dbReference type="InterPro" id="IPR009056">
    <property type="entry name" value="Cyt_c-like_dom"/>
</dbReference>
<evidence type="ECO:0000259" key="7">
    <source>
        <dbReference type="PROSITE" id="PS51007"/>
    </source>
</evidence>
<accession>A0A1I7MVK1</accession>
<evidence type="ECO:0000313" key="9">
    <source>
        <dbReference type="Proteomes" id="UP000199423"/>
    </source>
</evidence>
<feature type="domain" description="Cytochrome c" evidence="7">
    <location>
        <begin position="79"/>
        <end position="179"/>
    </location>
</feature>
<evidence type="ECO:0000256" key="1">
    <source>
        <dbReference type="ARBA" id="ARBA00022448"/>
    </source>
</evidence>
<dbReference type="Gene3D" id="1.10.760.10">
    <property type="entry name" value="Cytochrome c-like domain"/>
    <property type="match status" value="1"/>
</dbReference>
<keyword evidence="4" id="KW-0249">Electron transport</keyword>
<dbReference type="EMBL" id="FPCH01000001">
    <property type="protein sequence ID" value="SFV26418.1"/>
    <property type="molecule type" value="Genomic_DNA"/>
</dbReference>
<dbReference type="GO" id="GO:0020037">
    <property type="term" value="F:heme binding"/>
    <property type="evidence" value="ECO:0007669"/>
    <property type="project" value="InterPro"/>
</dbReference>
<dbReference type="GO" id="GO:0009055">
    <property type="term" value="F:electron transfer activity"/>
    <property type="evidence" value="ECO:0007669"/>
    <property type="project" value="InterPro"/>
</dbReference>
<dbReference type="STRING" id="51670.SAMN04488557_0468"/>
<keyword evidence="2 6" id="KW-0349">Heme</keyword>
<dbReference type="InterPro" id="IPR036909">
    <property type="entry name" value="Cyt_c-like_dom_sf"/>
</dbReference>
<dbReference type="Proteomes" id="UP000199423">
    <property type="component" value="Unassembled WGS sequence"/>
</dbReference>
<dbReference type="OrthoDB" id="9805828at2"/>
<dbReference type="AlphaFoldDB" id="A0A1I7MVK1"/>
<gene>
    <name evidence="8" type="ORF">SAMN04488557_0468</name>
</gene>
<evidence type="ECO:0000256" key="2">
    <source>
        <dbReference type="ARBA" id="ARBA00022617"/>
    </source>
</evidence>
<evidence type="ECO:0000256" key="6">
    <source>
        <dbReference type="PROSITE-ProRule" id="PRU00433"/>
    </source>
</evidence>
<dbReference type="PANTHER" id="PTHR11961">
    <property type="entry name" value="CYTOCHROME C"/>
    <property type="match status" value="1"/>
</dbReference>
<sequence>MDSFEFTKIAGAVLSALLLIFGVKTAIDMNVGHTPEKPGFVLPAAAPAAEAATSKEDAAATAPAAGGGGEDVIALLAKANPENGKAIFKKCQACHVSEKGKAATVGPNLWDIVNRPKASFPGFSYSEAMKSKGGNWSFEELAHFLHGPKTFIPGTKMVFKGLPTASDEADVIAYLATLADTPVPLPK</sequence>
<dbReference type="PRINTS" id="PR00604">
    <property type="entry name" value="CYTCHRMECIAB"/>
</dbReference>
<dbReference type="PROSITE" id="PS51007">
    <property type="entry name" value="CYTC"/>
    <property type="match status" value="1"/>
</dbReference>
<reference evidence="9" key="1">
    <citation type="submission" date="2016-10" db="EMBL/GenBank/DDBJ databases">
        <authorList>
            <person name="Varghese N."/>
            <person name="Submissions S."/>
        </authorList>
    </citation>
    <scope>NUCLEOTIDE SEQUENCE [LARGE SCALE GENOMIC DNA]</scope>
    <source>
        <strain evidence="9">DSM 1565</strain>
    </source>
</reference>
<dbReference type="SUPFAM" id="SSF46626">
    <property type="entry name" value="Cytochrome c"/>
    <property type="match status" value="1"/>
</dbReference>
<dbReference type="InterPro" id="IPR002327">
    <property type="entry name" value="Cyt_c_1A/1B"/>
</dbReference>
<evidence type="ECO:0000256" key="5">
    <source>
        <dbReference type="ARBA" id="ARBA00023004"/>
    </source>
</evidence>
<name>A0A1I7MVK1_9HYPH</name>
<keyword evidence="3 6" id="KW-0479">Metal-binding</keyword>
<dbReference type="GO" id="GO:0046872">
    <property type="term" value="F:metal ion binding"/>
    <property type="evidence" value="ECO:0007669"/>
    <property type="project" value="UniProtKB-KW"/>
</dbReference>
<dbReference type="Pfam" id="PF00034">
    <property type="entry name" value="Cytochrom_C"/>
    <property type="match status" value="1"/>
</dbReference>
<keyword evidence="1" id="KW-0813">Transport</keyword>
<dbReference type="RefSeq" id="WP_092863648.1">
    <property type="nucleotide sequence ID" value="NZ_FPCH01000001.1"/>
</dbReference>
<organism evidence="8 9">
    <name type="scientific">Hyphomicrobium facile</name>
    <dbReference type="NCBI Taxonomy" id="51670"/>
    <lineage>
        <taxon>Bacteria</taxon>
        <taxon>Pseudomonadati</taxon>
        <taxon>Pseudomonadota</taxon>
        <taxon>Alphaproteobacteria</taxon>
        <taxon>Hyphomicrobiales</taxon>
        <taxon>Hyphomicrobiaceae</taxon>
        <taxon>Hyphomicrobium</taxon>
    </lineage>
</organism>
<evidence type="ECO:0000313" key="8">
    <source>
        <dbReference type="EMBL" id="SFV26418.1"/>
    </source>
</evidence>